<evidence type="ECO:0000313" key="2">
    <source>
        <dbReference type="Proteomes" id="UP000190774"/>
    </source>
</evidence>
<dbReference type="AlphaFoldDB" id="A0A1T4Y0Z2"/>
<gene>
    <name evidence="1" type="ORF">SAMN02745166_02244</name>
</gene>
<reference evidence="2" key="1">
    <citation type="submission" date="2017-02" db="EMBL/GenBank/DDBJ databases">
        <authorList>
            <person name="Varghese N."/>
            <person name="Submissions S."/>
        </authorList>
    </citation>
    <scope>NUCLEOTIDE SEQUENCE [LARGE SCALE GENOMIC DNA]</scope>
    <source>
        <strain evidence="2">ATCC 700200</strain>
    </source>
</reference>
<proteinExistence type="predicted"/>
<accession>A0A1T4Y0Z2</accession>
<sequence length="255" mass="28756">MESPAQEKLDREQITGYLNRYLPIIASVAGVPLREGEAWGIRLLSWTGEEWPGLEGRPGLIYVDLFVTQPPHDYLLILDISTGTCTLAASYQRELKHMRLLRAWAPATDSPAYTPLPDHVPWRLLRELHAPKPSPSPHPTPTPKVDRLTLEVLIRRDIKRIAKQSSLVGVDDHPWDVTRISWTGEEWPGLPHLPGYCYVEAFEHANPPHDFLYVVSVLTGTPEFIAAYEGDIATFDLTVYHTSAESLGLPEQVER</sequence>
<dbReference type="RefSeq" id="WP_078813449.1">
    <property type="nucleotide sequence ID" value="NZ_FUYE01000006.1"/>
</dbReference>
<protein>
    <submittedName>
        <fullName evidence="1">Uncharacterized protein</fullName>
    </submittedName>
</protein>
<dbReference type="Proteomes" id="UP000190774">
    <property type="component" value="Unassembled WGS sequence"/>
</dbReference>
<dbReference type="EMBL" id="FUYE01000006">
    <property type="protein sequence ID" value="SKA94925.1"/>
    <property type="molecule type" value="Genomic_DNA"/>
</dbReference>
<keyword evidence="2" id="KW-1185">Reference proteome</keyword>
<name>A0A1T4Y0Z2_9BACT</name>
<evidence type="ECO:0000313" key="1">
    <source>
        <dbReference type="EMBL" id="SKA94925.1"/>
    </source>
</evidence>
<organism evidence="1 2">
    <name type="scientific">Prosthecobacter debontii</name>
    <dbReference type="NCBI Taxonomy" id="48467"/>
    <lineage>
        <taxon>Bacteria</taxon>
        <taxon>Pseudomonadati</taxon>
        <taxon>Verrucomicrobiota</taxon>
        <taxon>Verrucomicrobiia</taxon>
        <taxon>Verrucomicrobiales</taxon>
        <taxon>Verrucomicrobiaceae</taxon>
        <taxon>Prosthecobacter</taxon>
    </lineage>
</organism>